<feature type="compositionally biased region" description="Basic and acidic residues" evidence="8">
    <location>
        <begin position="411"/>
        <end position="420"/>
    </location>
</feature>
<feature type="domain" description="PPIase FKBP-type" evidence="9">
    <location>
        <begin position="160"/>
        <end position="246"/>
    </location>
</feature>
<reference evidence="10 11" key="1">
    <citation type="journal article" date="2008" name="Nature">
        <title>The Trichoplax genome and the nature of placozoans.</title>
        <authorList>
            <person name="Srivastava M."/>
            <person name="Begovic E."/>
            <person name="Chapman J."/>
            <person name="Putnam N.H."/>
            <person name="Hellsten U."/>
            <person name="Kawashima T."/>
            <person name="Kuo A."/>
            <person name="Mitros T."/>
            <person name="Salamov A."/>
            <person name="Carpenter M.L."/>
            <person name="Signorovitch A.Y."/>
            <person name="Moreno M.A."/>
            <person name="Kamm K."/>
            <person name="Grimwood J."/>
            <person name="Schmutz J."/>
            <person name="Shapiro H."/>
            <person name="Grigoriev I.V."/>
            <person name="Buss L.W."/>
            <person name="Schierwater B."/>
            <person name="Dellaporta S.L."/>
            <person name="Rokhsar D.S."/>
        </authorList>
    </citation>
    <scope>NUCLEOTIDE SEQUENCE [LARGE SCALE GENOMIC DNA]</scope>
    <source>
        <strain evidence="10 11">Grell-BS-1999</strain>
    </source>
</reference>
<evidence type="ECO:0000313" key="11">
    <source>
        <dbReference type="Proteomes" id="UP000009022"/>
    </source>
</evidence>
<dbReference type="EC" id="5.2.1.8" evidence="2 7"/>
<evidence type="ECO:0000256" key="5">
    <source>
        <dbReference type="ARBA" id="ARBA00023110"/>
    </source>
</evidence>
<dbReference type="PhylomeDB" id="B3RJB5"/>
<keyword evidence="6 7" id="KW-0413">Isomerase</keyword>
<keyword evidence="11" id="KW-1185">Reference proteome</keyword>
<evidence type="ECO:0000256" key="6">
    <source>
        <dbReference type="ARBA" id="ARBA00023235"/>
    </source>
</evidence>
<feature type="compositionally biased region" description="Acidic residues" evidence="8">
    <location>
        <begin position="430"/>
        <end position="441"/>
    </location>
</feature>
<dbReference type="SMART" id="SM00028">
    <property type="entry name" value="TPR"/>
    <property type="match status" value="3"/>
</dbReference>
<dbReference type="PROSITE" id="PS50059">
    <property type="entry name" value="FKBP_PPIASE"/>
    <property type="match status" value="2"/>
</dbReference>
<proteinExistence type="predicted"/>
<evidence type="ECO:0000259" key="9">
    <source>
        <dbReference type="PROSITE" id="PS50059"/>
    </source>
</evidence>
<keyword evidence="3" id="KW-0677">Repeat</keyword>
<dbReference type="InterPro" id="IPR001179">
    <property type="entry name" value="PPIase_FKBP_dom"/>
</dbReference>
<dbReference type="KEGG" id="tad:TRIADDRAFT_51478"/>
<protein>
    <recommendedName>
        <fullName evidence="2 7">peptidylprolyl isomerase</fullName>
        <ecNumber evidence="2 7">5.2.1.8</ecNumber>
    </recommendedName>
</protein>
<dbReference type="FunFam" id="1.25.40.10:FF:000052">
    <property type="entry name" value="Aryl-hydrocarbon-interacting protein-like 1"/>
    <property type="match status" value="1"/>
</dbReference>
<sequence length="441" mass="48786">MADEQPQVNANAPGEGEDITPDKDGGVLKLIKRQGNGDSTPQSGDEVVVHYVGTLLDGTKFDSSRDRDSFFKFELGKGRVIKAWDLGVATMKKGEICQLTCRADYAYGESGSPPTIPPNATLVFEVELFNWNIIELSNDGGASMAMIKRCDSEFDTPEEGMEVEVHIKGSNESNVFEDKDVRFFIGDGNSAGILPIIETAILKLKQGEIAAVSVSPAYGFGEKGNTELSIPPNASLEYEIELKWLEEQLTPWNMDQDKKLECARSRKSRGTEFFKAMKMKLALKSYADIASILADTDDFSDEQKSSASELKLAGRLNEAACNLKIDDFDAACSACDKALELDNNNIKAMYRKAQAQIGMKDYLIAYKGLQELLKLEPENKAAKQLSARALHLHNAERAMEKKRYNKMFQKFAEEDTRKQPQDQPTPAENVTDDGNTEANDS</sequence>
<evidence type="ECO:0000313" key="10">
    <source>
        <dbReference type="EMBL" id="EDV29300.1"/>
    </source>
</evidence>
<evidence type="ECO:0000256" key="4">
    <source>
        <dbReference type="ARBA" id="ARBA00022803"/>
    </source>
</evidence>
<comment type="catalytic activity">
    <reaction evidence="1 7">
        <text>[protein]-peptidylproline (omega=180) = [protein]-peptidylproline (omega=0)</text>
        <dbReference type="Rhea" id="RHEA:16237"/>
        <dbReference type="Rhea" id="RHEA-COMP:10747"/>
        <dbReference type="Rhea" id="RHEA-COMP:10748"/>
        <dbReference type="ChEBI" id="CHEBI:83833"/>
        <dbReference type="ChEBI" id="CHEBI:83834"/>
        <dbReference type="EC" id="5.2.1.8"/>
    </reaction>
</comment>
<dbReference type="GO" id="GO:0003755">
    <property type="term" value="F:peptidyl-prolyl cis-trans isomerase activity"/>
    <property type="evidence" value="ECO:0000318"/>
    <property type="project" value="GO_Central"/>
</dbReference>
<dbReference type="FunFam" id="3.10.50.40:FF:000013">
    <property type="entry name" value="Peptidylprolyl isomerase"/>
    <property type="match status" value="1"/>
</dbReference>
<evidence type="ECO:0000256" key="8">
    <source>
        <dbReference type="SAM" id="MobiDB-lite"/>
    </source>
</evidence>
<name>B3RJB5_TRIAD</name>
<dbReference type="Proteomes" id="UP000009022">
    <property type="component" value="Unassembled WGS sequence"/>
</dbReference>
<organism evidence="10 11">
    <name type="scientific">Trichoplax adhaerens</name>
    <name type="common">Trichoplax reptans</name>
    <dbReference type="NCBI Taxonomy" id="10228"/>
    <lineage>
        <taxon>Eukaryota</taxon>
        <taxon>Metazoa</taxon>
        <taxon>Placozoa</taxon>
        <taxon>Uniplacotomia</taxon>
        <taxon>Trichoplacea</taxon>
        <taxon>Trichoplacidae</taxon>
        <taxon>Trichoplax</taxon>
    </lineage>
</organism>
<dbReference type="HOGENOM" id="CLU_013615_13_1_1"/>
<evidence type="ECO:0000256" key="7">
    <source>
        <dbReference type="PROSITE-ProRule" id="PRU00277"/>
    </source>
</evidence>
<dbReference type="InterPro" id="IPR046357">
    <property type="entry name" value="PPIase_dom_sf"/>
</dbReference>
<evidence type="ECO:0000256" key="2">
    <source>
        <dbReference type="ARBA" id="ARBA00013194"/>
    </source>
</evidence>
<dbReference type="Gene3D" id="3.10.50.40">
    <property type="match status" value="2"/>
</dbReference>
<dbReference type="InterPro" id="IPR050754">
    <property type="entry name" value="FKBP4/5/8-like"/>
</dbReference>
<dbReference type="InParanoid" id="B3RJB5"/>
<feature type="compositionally biased region" description="Polar residues" evidence="8">
    <location>
        <begin position="1"/>
        <end position="10"/>
    </location>
</feature>
<dbReference type="SUPFAM" id="SSF48452">
    <property type="entry name" value="TPR-like"/>
    <property type="match status" value="1"/>
</dbReference>
<dbReference type="SUPFAM" id="SSF54534">
    <property type="entry name" value="FKBP-like"/>
    <property type="match status" value="2"/>
</dbReference>
<dbReference type="EMBL" id="DS985241">
    <property type="protein sequence ID" value="EDV29300.1"/>
    <property type="molecule type" value="Genomic_DNA"/>
</dbReference>
<evidence type="ECO:0000256" key="3">
    <source>
        <dbReference type="ARBA" id="ARBA00022737"/>
    </source>
</evidence>
<keyword evidence="5 7" id="KW-0697">Rotamase</keyword>
<gene>
    <name evidence="10" type="ORF">TRIADDRAFT_51478</name>
</gene>
<keyword evidence="4" id="KW-0802">TPR repeat</keyword>
<feature type="region of interest" description="Disordered" evidence="8">
    <location>
        <begin position="1"/>
        <end position="27"/>
    </location>
</feature>
<dbReference type="OMA" id="FGAEGNE"/>
<dbReference type="AlphaFoldDB" id="B3RJB5"/>
<dbReference type="FunFam" id="3.10.50.40:FF:000056">
    <property type="entry name" value="Peptidylprolyl isomerase"/>
    <property type="match status" value="1"/>
</dbReference>
<dbReference type="FunCoup" id="B3RJB5">
    <property type="interactions" value="1646"/>
</dbReference>
<dbReference type="eggNOG" id="KOG0543">
    <property type="taxonomic scope" value="Eukaryota"/>
</dbReference>
<dbReference type="PANTHER" id="PTHR46512:SF9">
    <property type="entry name" value="PEPTIDYLPROLYL ISOMERASE"/>
    <property type="match status" value="1"/>
</dbReference>
<dbReference type="STRING" id="10228.B3RJB5"/>
<dbReference type="CTD" id="6748921"/>
<dbReference type="RefSeq" id="XP_002108502.1">
    <property type="nucleotide sequence ID" value="XM_002108466.1"/>
</dbReference>
<dbReference type="InterPro" id="IPR019734">
    <property type="entry name" value="TPR_rpt"/>
</dbReference>
<dbReference type="InterPro" id="IPR011990">
    <property type="entry name" value="TPR-like_helical_dom_sf"/>
</dbReference>
<evidence type="ECO:0000256" key="1">
    <source>
        <dbReference type="ARBA" id="ARBA00000971"/>
    </source>
</evidence>
<feature type="region of interest" description="Disordered" evidence="8">
    <location>
        <begin position="403"/>
        <end position="441"/>
    </location>
</feature>
<feature type="domain" description="PPIase FKBP-type" evidence="9">
    <location>
        <begin position="44"/>
        <end position="132"/>
    </location>
</feature>
<dbReference type="OrthoDB" id="433738at2759"/>
<dbReference type="Gene3D" id="1.25.40.10">
    <property type="entry name" value="Tetratricopeptide repeat domain"/>
    <property type="match status" value="1"/>
</dbReference>
<accession>B3RJB5</accession>
<dbReference type="Pfam" id="PF00254">
    <property type="entry name" value="FKBP_C"/>
    <property type="match status" value="2"/>
</dbReference>
<dbReference type="PANTHER" id="PTHR46512">
    <property type="entry name" value="PEPTIDYLPROLYL ISOMERASE"/>
    <property type="match status" value="1"/>
</dbReference>
<dbReference type="GeneID" id="6748921"/>